<dbReference type="AlphaFoldDB" id="F8P8A3"/>
<gene>
    <name evidence="1" type="ORF">SERLADRAFT_477078</name>
</gene>
<dbReference type="EMBL" id="GL945440">
    <property type="protein sequence ID" value="EGO20659.1"/>
    <property type="molecule type" value="Genomic_DNA"/>
</dbReference>
<sequence>MYLLCGPLISRYRLSWSPFRHLISGYIRFVCDVSLRLFHLPLPLKQYDCAAILIFVVLGVNSSQSIHFFPFCCKCSYFILFSRNC</sequence>
<reference evidence="1" key="1">
    <citation type="submission" date="2011-04" db="EMBL/GenBank/DDBJ databases">
        <title>Evolution of plant cell wall degrading machinery underlies the functional diversity of forest fungi.</title>
        <authorList>
            <consortium name="US DOE Joint Genome Institute (JGI-PGF)"/>
            <person name="Eastwood D.C."/>
            <person name="Floudas D."/>
            <person name="Binder M."/>
            <person name="Majcherczyk A."/>
            <person name="Schneider P."/>
            <person name="Aerts A."/>
            <person name="Asiegbu F.O."/>
            <person name="Baker S.E."/>
            <person name="Barry K."/>
            <person name="Bendiksby M."/>
            <person name="Blumentritt M."/>
            <person name="Coutinho P.M."/>
            <person name="Cullen D."/>
            <person name="Cullen D."/>
            <person name="Gathman A."/>
            <person name="Goodell B."/>
            <person name="Henrissat B."/>
            <person name="Ihrmark K."/>
            <person name="Kauserud H."/>
            <person name="Kohler A."/>
            <person name="LaButti K."/>
            <person name="Lapidus A."/>
            <person name="Lavin J.L."/>
            <person name="Lee Y.-H."/>
            <person name="Lindquist E."/>
            <person name="Lilly W."/>
            <person name="Lucas S."/>
            <person name="Morin E."/>
            <person name="Murat C."/>
            <person name="Oguiza J.A."/>
            <person name="Park J."/>
            <person name="Pisabarro A.G."/>
            <person name="Riley R."/>
            <person name="Rosling A."/>
            <person name="Salamov A."/>
            <person name="Schmidt O."/>
            <person name="Schmutz J."/>
            <person name="Skrede I."/>
            <person name="Stenlid J."/>
            <person name="Wiebenga A."/>
            <person name="Xie X."/>
            <person name="Kues U."/>
            <person name="Hibbett D.S."/>
            <person name="Hoffmeister D."/>
            <person name="Hogberg N."/>
            <person name="Martin F."/>
            <person name="Grigoriev I.V."/>
            <person name="Watkinson S.C."/>
        </authorList>
    </citation>
    <scope>NUCLEOTIDE SEQUENCE</scope>
    <source>
        <strain evidence="1">S7.9</strain>
    </source>
</reference>
<accession>F8P8A3</accession>
<organism>
    <name type="scientific">Serpula lacrymans var. lacrymans (strain S7.9)</name>
    <name type="common">Dry rot fungus</name>
    <dbReference type="NCBI Taxonomy" id="578457"/>
    <lineage>
        <taxon>Eukaryota</taxon>
        <taxon>Fungi</taxon>
        <taxon>Dikarya</taxon>
        <taxon>Basidiomycota</taxon>
        <taxon>Agaricomycotina</taxon>
        <taxon>Agaricomycetes</taxon>
        <taxon>Agaricomycetidae</taxon>
        <taxon>Boletales</taxon>
        <taxon>Coniophorineae</taxon>
        <taxon>Serpulaceae</taxon>
        <taxon>Serpula</taxon>
    </lineage>
</organism>
<proteinExistence type="predicted"/>
<protein>
    <submittedName>
        <fullName evidence="1">Uncharacterized protein</fullName>
    </submittedName>
</protein>
<name>F8P8A3_SERL9</name>
<dbReference type="HOGENOM" id="CLU_2514029_0_0_1"/>
<dbReference type="GeneID" id="18820927"/>
<dbReference type="KEGG" id="sla:SERLADRAFT_477078"/>
<dbReference type="RefSeq" id="XP_007322625.1">
    <property type="nucleotide sequence ID" value="XM_007322563.1"/>
</dbReference>
<evidence type="ECO:0000313" key="1">
    <source>
        <dbReference type="EMBL" id="EGO20659.1"/>
    </source>
</evidence>
<dbReference type="Proteomes" id="UP000008064">
    <property type="component" value="Unassembled WGS sequence"/>
</dbReference>